<evidence type="ECO:0000313" key="3">
    <source>
        <dbReference type="Proteomes" id="UP001066276"/>
    </source>
</evidence>
<comment type="caution">
    <text evidence="2">The sequence shown here is derived from an EMBL/GenBank/DDBJ whole genome shotgun (WGS) entry which is preliminary data.</text>
</comment>
<dbReference type="AlphaFoldDB" id="A0AAV7U342"/>
<dbReference type="EMBL" id="JANPWB010000006">
    <property type="protein sequence ID" value="KAJ1182786.1"/>
    <property type="molecule type" value="Genomic_DNA"/>
</dbReference>
<proteinExistence type="predicted"/>
<sequence>MYRGSGATSKDRAPQGGANMEKTEEKVEHEDASITAFRNFQWITPVIGGSSDDVIGDVYDNIHLNLE</sequence>
<protein>
    <submittedName>
        <fullName evidence="2">Uncharacterized protein</fullName>
    </submittedName>
</protein>
<name>A0AAV7U342_PLEWA</name>
<keyword evidence="3" id="KW-1185">Reference proteome</keyword>
<evidence type="ECO:0000313" key="2">
    <source>
        <dbReference type="EMBL" id="KAJ1182786.1"/>
    </source>
</evidence>
<accession>A0AAV7U342</accession>
<feature type="compositionally biased region" description="Basic and acidic residues" evidence="1">
    <location>
        <begin position="21"/>
        <end position="30"/>
    </location>
</feature>
<evidence type="ECO:0000256" key="1">
    <source>
        <dbReference type="SAM" id="MobiDB-lite"/>
    </source>
</evidence>
<reference evidence="2" key="1">
    <citation type="journal article" date="2022" name="bioRxiv">
        <title>Sequencing and chromosome-scale assembly of the giantPleurodeles waltlgenome.</title>
        <authorList>
            <person name="Brown T."/>
            <person name="Elewa A."/>
            <person name="Iarovenko S."/>
            <person name="Subramanian E."/>
            <person name="Araus A.J."/>
            <person name="Petzold A."/>
            <person name="Susuki M."/>
            <person name="Suzuki K.-i.T."/>
            <person name="Hayashi T."/>
            <person name="Toyoda A."/>
            <person name="Oliveira C."/>
            <person name="Osipova E."/>
            <person name="Leigh N.D."/>
            <person name="Simon A."/>
            <person name="Yun M.H."/>
        </authorList>
    </citation>
    <scope>NUCLEOTIDE SEQUENCE</scope>
    <source>
        <strain evidence="2">20211129_DDA</strain>
        <tissue evidence="2">Liver</tissue>
    </source>
</reference>
<dbReference type="Proteomes" id="UP001066276">
    <property type="component" value="Chromosome 3_2"/>
</dbReference>
<organism evidence="2 3">
    <name type="scientific">Pleurodeles waltl</name>
    <name type="common">Iberian ribbed newt</name>
    <dbReference type="NCBI Taxonomy" id="8319"/>
    <lineage>
        <taxon>Eukaryota</taxon>
        <taxon>Metazoa</taxon>
        <taxon>Chordata</taxon>
        <taxon>Craniata</taxon>
        <taxon>Vertebrata</taxon>
        <taxon>Euteleostomi</taxon>
        <taxon>Amphibia</taxon>
        <taxon>Batrachia</taxon>
        <taxon>Caudata</taxon>
        <taxon>Salamandroidea</taxon>
        <taxon>Salamandridae</taxon>
        <taxon>Pleurodelinae</taxon>
        <taxon>Pleurodeles</taxon>
    </lineage>
</organism>
<feature type="region of interest" description="Disordered" evidence="1">
    <location>
        <begin position="1"/>
        <end position="30"/>
    </location>
</feature>
<gene>
    <name evidence="2" type="ORF">NDU88_007966</name>
</gene>